<proteinExistence type="predicted"/>
<reference evidence="1" key="1">
    <citation type="journal article" date="2015" name="Nature">
        <title>Complex archaea that bridge the gap between prokaryotes and eukaryotes.</title>
        <authorList>
            <person name="Spang A."/>
            <person name="Saw J.H."/>
            <person name="Jorgensen S.L."/>
            <person name="Zaremba-Niedzwiedzka K."/>
            <person name="Martijn J."/>
            <person name="Lind A.E."/>
            <person name="van Eijk R."/>
            <person name="Schleper C."/>
            <person name="Guy L."/>
            <person name="Ettema T.J."/>
        </authorList>
    </citation>
    <scope>NUCLEOTIDE SEQUENCE</scope>
</reference>
<gene>
    <name evidence="1" type="ORF">LCGC14_0599780</name>
</gene>
<dbReference type="AlphaFoldDB" id="A0A0F9UJD1"/>
<name>A0A0F9UJD1_9ZZZZ</name>
<protein>
    <submittedName>
        <fullName evidence="1">Uncharacterized protein</fullName>
    </submittedName>
</protein>
<comment type="caution">
    <text evidence="1">The sequence shown here is derived from an EMBL/GenBank/DDBJ whole genome shotgun (WGS) entry which is preliminary data.</text>
</comment>
<dbReference type="EMBL" id="LAZR01000959">
    <property type="protein sequence ID" value="KKN53723.1"/>
    <property type="molecule type" value="Genomic_DNA"/>
</dbReference>
<organism evidence="1">
    <name type="scientific">marine sediment metagenome</name>
    <dbReference type="NCBI Taxonomy" id="412755"/>
    <lineage>
        <taxon>unclassified sequences</taxon>
        <taxon>metagenomes</taxon>
        <taxon>ecological metagenomes</taxon>
    </lineage>
</organism>
<accession>A0A0F9UJD1</accession>
<sequence length="83" mass="9249">MTMLKVGEKLVKCEVCEHETIVPMKEAVRLRPCERCEHPALKVVKVKPTNIHGLGRNKTADLGLAILVDMLPDDCPDDILENS</sequence>
<evidence type="ECO:0000313" key="1">
    <source>
        <dbReference type="EMBL" id="KKN53723.1"/>
    </source>
</evidence>